<evidence type="ECO:0000256" key="3">
    <source>
        <dbReference type="ARBA" id="ARBA00022806"/>
    </source>
</evidence>
<dbReference type="InterPro" id="IPR027417">
    <property type="entry name" value="P-loop_NTPase"/>
</dbReference>
<organism evidence="9 10">
    <name type="scientific">Phytohabitans suffuscus</name>
    <dbReference type="NCBI Taxonomy" id="624315"/>
    <lineage>
        <taxon>Bacteria</taxon>
        <taxon>Bacillati</taxon>
        <taxon>Actinomycetota</taxon>
        <taxon>Actinomycetes</taxon>
        <taxon>Micromonosporales</taxon>
        <taxon>Micromonosporaceae</taxon>
    </lineage>
</organism>
<sequence length="312" mass="33045">MTVLDEADHMADLGFLPAVRRLLDQTPRRGQRLLFSATLDAGVDILVRRYLTDPVTHSVDAARAPVAVPHHMLHVEHRDRLTVLVDLAAAPGRTLVFARTKRRAKTLTRQLVEAGVPAIELHGNLGQSARSRNLTAFAAGSATTLVATDIAARGIHVDDVALVVHADPPAEYKAYLHRSGRTARAGATGTVVTLMTDDQVDGVRHLARQAGIAPTTTRLRPGHPLLDQIAPGPRTLVTPPAGEPSEPARATGRGRSRTSAAPDPRRKTRSQGTGSTRGGRQAGTPATRQVSGAAAFSAGSRVGATRRGGRSR</sequence>
<evidence type="ECO:0000256" key="4">
    <source>
        <dbReference type="ARBA" id="ARBA00022840"/>
    </source>
</evidence>
<dbReference type="Gene3D" id="3.40.50.300">
    <property type="entry name" value="P-loop containing nucleotide triphosphate hydrolases"/>
    <property type="match status" value="2"/>
</dbReference>
<dbReference type="AlphaFoldDB" id="A0A6F8YB41"/>
<evidence type="ECO:0000256" key="1">
    <source>
        <dbReference type="ARBA" id="ARBA00022741"/>
    </source>
</evidence>
<dbReference type="GO" id="GO:0003724">
    <property type="term" value="F:RNA helicase activity"/>
    <property type="evidence" value="ECO:0007669"/>
    <property type="project" value="TreeGrafter"/>
</dbReference>
<dbReference type="InterPro" id="IPR001650">
    <property type="entry name" value="Helicase_C-like"/>
</dbReference>
<evidence type="ECO:0000256" key="5">
    <source>
        <dbReference type="ARBA" id="ARBA00038437"/>
    </source>
</evidence>
<dbReference type="GO" id="GO:0016787">
    <property type="term" value="F:hydrolase activity"/>
    <property type="evidence" value="ECO:0007669"/>
    <property type="project" value="UniProtKB-KW"/>
</dbReference>
<dbReference type="InterPro" id="IPR011545">
    <property type="entry name" value="DEAD/DEAH_box_helicase_dom"/>
</dbReference>
<proteinExistence type="inferred from homology"/>
<evidence type="ECO:0000259" key="8">
    <source>
        <dbReference type="PROSITE" id="PS51194"/>
    </source>
</evidence>
<feature type="region of interest" description="Disordered" evidence="6">
    <location>
        <begin position="216"/>
        <end position="312"/>
    </location>
</feature>
<dbReference type="KEGG" id="psuu:Psuf_005560"/>
<dbReference type="GO" id="GO:0003676">
    <property type="term" value="F:nucleic acid binding"/>
    <property type="evidence" value="ECO:0007669"/>
    <property type="project" value="InterPro"/>
</dbReference>
<dbReference type="PROSITE" id="PS51192">
    <property type="entry name" value="HELICASE_ATP_BIND_1"/>
    <property type="match status" value="1"/>
</dbReference>
<evidence type="ECO:0000259" key="7">
    <source>
        <dbReference type="PROSITE" id="PS51192"/>
    </source>
</evidence>
<dbReference type="Proteomes" id="UP000503011">
    <property type="component" value="Chromosome"/>
</dbReference>
<reference evidence="9 10" key="2">
    <citation type="submission" date="2020-03" db="EMBL/GenBank/DDBJ databases">
        <authorList>
            <person name="Ichikawa N."/>
            <person name="Kimura A."/>
            <person name="Kitahashi Y."/>
            <person name="Uohara A."/>
        </authorList>
    </citation>
    <scope>NUCLEOTIDE SEQUENCE [LARGE SCALE GENOMIC DNA]</scope>
    <source>
        <strain evidence="9 10">NBRC 105367</strain>
    </source>
</reference>
<dbReference type="GO" id="GO:0005524">
    <property type="term" value="F:ATP binding"/>
    <property type="evidence" value="ECO:0007669"/>
    <property type="project" value="UniProtKB-KW"/>
</dbReference>
<keyword evidence="4" id="KW-0067">ATP-binding</keyword>
<dbReference type="InterPro" id="IPR014001">
    <property type="entry name" value="Helicase_ATP-bd"/>
</dbReference>
<keyword evidence="2" id="KW-0378">Hydrolase</keyword>
<dbReference type="PANTHER" id="PTHR47959:SF13">
    <property type="entry name" value="ATP-DEPENDENT RNA HELICASE RHLE"/>
    <property type="match status" value="1"/>
</dbReference>
<name>A0A6F8YB41_9ACTN</name>
<dbReference type="PANTHER" id="PTHR47959">
    <property type="entry name" value="ATP-DEPENDENT RNA HELICASE RHLE-RELATED"/>
    <property type="match status" value="1"/>
</dbReference>
<keyword evidence="10" id="KW-1185">Reference proteome</keyword>
<accession>A0A6F8YB41</accession>
<dbReference type="Pfam" id="PF00271">
    <property type="entry name" value="Helicase_C"/>
    <property type="match status" value="1"/>
</dbReference>
<protein>
    <recommendedName>
        <fullName evidence="11">Helicase C-terminal domain-containing protein</fullName>
    </recommendedName>
</protein>
<feature type="domain" description="Helicase C-terminal" evidence="8">
    <location>
        <begin position="67"/>
        <end position="237"/>
    </location>
</feature>
<keyword evidence="1" id="KW-0547">Nucleotide-binding</keyword>
<evidence type="ECO:0000256" key="2">
    <source>
        <dbReference type="ARBA" id="ARBA00022801"/>
    </source>
</evidence>
<dbReference type="PROSITE" id="PS51194">
    <property type="entry name" value="HELICASE_CTER"/>
    <property type="match status" value="1"/>
</dbReference>
<feature type="domain" description="Helicase ATP-binding" evidence="7">
    <location>
        <begin position="1"/>
        <end position="57"/>
    </location>
</feature>
<evidence type="ECO:0000313" key="9">
    <source>
        <dbReference type="EMBL" id="BCB83243.1"/>
    </source>
</evidence>
<reference evidence="9 10" key="1">
    <citation type="submission" date="2020-03" db="EMBL/GenBank/DDBJ databases">
        <title>Whole genome shotgun sequence of Phytohabitans suffuscus NBRC 105367.</title>
        <authorList>
            <person name="Komaki H."/>
            <person name="Tamura T."/>
        </authorList>
    </citation>
    <scope>NUCLEOTIDE SEQUENCE [LARGE SCALE GENOMIC DNA]</scope>
    <source>
        <strain evidence="9 10">NBRC 105367</strain>
    </source>
</reference>
<keyword evidence="3" id="KW-0347">Helicase</keyword>
<gene>
    <name evidence="9" type="ORF">Psuf_005560</name>
</gene>
<dbReference type="InterPro" id="IPR050079">
    <property type="entry name" value="DEAD_box_RNA_helicase"/>
</dbReference>
<evidence type="ECO:0000313" key="10">
    <source>
        <dbReference type="Proteomes" id="UP000503011"/>
    </source>
</evidence>
<evidence type="ECO:0008006" key="11">
    <source>
        <dbReference type="Google" id="ProtNLM"/>
    </source>
</evidence>
<dbReference type="SUPFAM" id="SSF52540">
    <property type="entry name" value="P-loop containing nucleoside triphosphate hydrolases"/>
    <property type="match status" value="1"/>
</dbReference>
<dbReference type="GO" id="GO:0005829">
    <property type="term" value="C:cytosol"/>
    <property type="evidence" value="ECO:0007669"/>
    <property type="project" value="TreeGrafter"/>
</dbReference>
<evidence type="ECO:0000256" key="6">
    <source>
        <dbReference type="SAM" id="MobiDB-lite"/>
    </source>
</evidence>
<comment type="similarity">
    <text evidence="5">Belongs to the DEAD box helicase family.</text>
</comment>
<dbReference type="CDD" id="cd18787">
    <property type="entry name" value="SF2_C_DEAD"/>
    <property type="match status" value="1"/>
</dbReference>
<dbReference type="EMBL" id="AP022871">
    <property type="protein sequence ID" value="BCB83243.1"/>
    <property type="molecule type" value="Genomic_DNA"/>
</dbReference>
<dbReference type="SMART" id="SM00490">
    <property type="entry name" value="HELICc"/>
    <property type="match status" value="1"/>
</dbReference>
<dbReference type="Pfam" id="PF00270">
    <property type="entry name" value="DEAD"/>
    <property type="match status" value="1"/>
</dbReference>